<name>A0AAD9HNH1_9PEZI</name>
<evidence type="ECO:0000313" key="2">
    <source>
        <dbReference type="EMBL" id="KAK2032375.1"/>
    </source>
</evidence>
<feature type="compositionally biased region" description="Polar residues" evidence="1">
    <location>
        <begin position="119"/>
        <end position="131"/>
    </location>
</feature>
<dbReference type="EMBL" id="MU842831">
    <property type="protein sequence ID" value="KAK2032375.1"/>
    <property type="molecule type" value="Genomic_DNA"/>
</dbReference>
<evidence type="ECO:0000313" key="3">
    <source>
        <dbReference type="Proteomes" id="UP001232148"/>
    </source>
</evidence>
<comment type="caution">
    <text evidence="2">The sequence shown here is derived from an EMBL/GenBank/DDBJ whole genome shotgun (WGS) entry which is preliminary data.</text>
</comment>
<reference evidence="2" key="1">
    <citation type="submission" date="2021-06" db="EMBL/GenBank/DDBJ databases">
        <title>Comparative genomics, transcriptomics and evolutionary studies reveal genomic signatures of adaptation to plant cell wall in hemibiotrophic fungi.</title>
        <authorList>
            <consortium name="DOE Joint Genome Institute"/>
            <person name="Baroncelli R."/>
            <person name="Diaz J.F."/>
            <person name="Benocci T."/>
            <person name="Peng M."/>
            <person name="Battaglia E."/>
            <person name="Haridas S."/>
            <person name="Andreopoulos W."/>
            <person name="Labutti K."/>
            <person name="Pangilinan J."/>
            <person name="Floch G.L."/>
            <person name="Makela M.R."/>
            <person name="Henrissat B."/>
            <person name="Grigoriev I.V."/>
            <person name="Crouch J.A."/>
            <person name="De Vries R.P."/>
            <person name="Sukno S.A."/>
            <person name="Thon M.R."/>
        </authorList>
    </citation>
    <scope>NUCLEOTIDE SEQUENCE</scope>
    <source>
        <strain evidence="2">MAFF235873</strain>
    </source>
</reference>
<feature type="compositionally biased region" description="Low complexity" evidence="1">
    <location>
        <begin position="89"/>
        <end position="109"/>
    </location>
</feature>
<gene>
    <name evidence="2" type="ORF">LX32DRAFT_649996</name>
</gene>
<organism evidence="2 3">
    <name type="scientific">Colletotrichum zoysiae</name>
    <dbReference type="NCBI Taxonomy" id="1216348"/>
    <lineage>
        <taxon>Eukaryota</taxon>
        <taxon>Fungi</taxon>
        <taxon>Dikarya</taxon>
        <taxon>Ascomycota</taxon>
        <taxon>Pezizomycotina</taxon>
        <taxon>Sordariomycetes</taxon>
        <taxon>Hypocreomycetidae</taxon>
        <taxon>Glomerellales</taxon>
        <taxon>Glomerellaceae</taxon>
        <taxon>Colletotrichum</taxon>
        <taxon>Colletotrichum graminicola species complex</taxon>
    </lineage>
</organism>
<feature type="region of interest" description="Disordered" evidence="1">
    <location>
        <begin position="58"/>
        <end position="131"/>
    </location>
</feature>
<protein>
    <submittedName>
        <fullName evidence="2">Uncharacterized protein</fullName>
    </submittedName>
</protein>
<evidence type="ECO:0000256" key="1">
    <source>
        <dbReference type="SAM" id="MobiDB-lite"/>
    </source>
</evidence>
<sequence length="131" mass="14282">MAPTGCKERLVMKGFRRRGARQPTTSILHLATTVYAFEAQPRLSSPVVAMAGQNDRVFDPCGLKNRSSNPNNRSSNRNGLNDRVFDPYGLNDRSSNSNGLNNRSSNSNDLTDPSFEPNGPSSDTDGYSSDP</sequence>
<accession>A0AAD9HNH1</accession>
<proteinExistence type="predicted"/>
<keyword evidence="3" id="KW-1185">Reference proteome</keyword>
<feature type="compositionally biased region" description="Low complexity" evidence="1">
    <location>
        <begin position="65"/>
        <end position="78"/>
    </location>
</feature>
<dbReference type="AlphaFoldDB" id="A0AAD9HNH1"/>
<dbReference type="Proteomes" id="UP001232148">
    <property type="component" value="Unassembled WGS sequence"/>
</dbReference>